<reference evidence="2" key="2">
    <citation type="submission" date="2013-12" db="EMBL/GenBank/DDBJ databases">
        <authorList>
            <person name="Yu Y."/>
            <person name="Lee S."/>
            <person name="de Baynast K."/>
            <person name="Wissotski M."/>
            <person name="Liu L."/>
            <person name="Talag J."/>
            <person name="Goicoechea J."/>
            <person name="Angelova A."/>
            <person name="Jetty R."/>
            <person name="Kudrna D."/>
            <person name="Golser W."/>
            <person name="Rivera L."/>
            <person name="Zhang J."/>
            <person name="Wing R."/>
        </authorList>
    </citation>
    <scope>NUCLEOTIDE SEQUENCE</scope>
</reference>
<reference evidence="1" key="3">
    <citation type="submission" date="2015-04" db="UniProtKB">
        <authorList>
            <consortium name="EnsemblPlants"/>
        </authorList>
    </citation>
    <scope>IDENTIFICATION</scope>
</reference>
<dbReference type="Proteomes" id="UP000032180">
    <property type="component" value="Chromosome 1"/>
</dbReference>
<name>A0A0D9UZT1_9ORYZ</name>
<protein>
    <submittedName>
        <fullName evidence="1">Uncharacterized protein</fullName>
    </submittedName>
</protein>
<dbReference type="HOGENOM" id="CLU_2174906_0_0_1"/>
<reference evidence="1 2" key="1">
    <citation type="submission" date="2012-08" db="EMBL/GenBank/DDBJ databases">
        <title>Oryza genome evolution.</title>
        <authorList>
            <person name="Wing R.A."/>
        </authorList>
    </citation>
    <scope>NUCLEOTIDE SEQUENCE</scope>
</reference>
<evidence type="ECO:0000313" key="1">
    <source>
        <dbReference type="EnsemblPlants" id="LPERR01G10860.1"/>
    </source>
</evidence>
<dbReference type="Gramene" id="LPERR01G10860.1">
    <property type="protein sequence ID" value="LPERR01G10860.1"/>
    <property type="gene ID" value="LPERR01G10860"/>
</dbReference>
<proteinExistence type="predicted"/>
<accession>A0A0D9UZT1</accession>
<evidence type="ECO:0000313" key="2">
    <source>
        <dbReference type="Proteomes" id="UP000032180"/>
    </source>
</evidence>
<keyword evidence="2" id="KW-1185">Reference proteome</keyword>
<organism evidence="1 2">
    <name type="scientific">Leersia perrieri</name>
    <dbReference type="NCBI Taxonomy" id="77586"/>
    <lineage>
        <taxon>Eukaryota</taxon>
        <taxon>Viridiplantae</taxon>
        <taxon>Streptophyta</taxon>
        <taxon>Embryophyta</taxon>
        <taxon>Tracheophyta</taxon>
        <taxon>Spermatophyta</taxon>
        <taxon>Magnoliopsida</taxon>
        <taxon>Liliopsida</taxon>
        <taxon>Poales</taxon>
        <taxon>Poaceae</taxon>
        <taxon>BOP clade</taxon>
        <taxon>Oryzoideae</taxon>
        <taxon>Oryzeae</taxon>
        <taxon>Oryzinae</taxon>
        <taxon>Leersia</taxon>
    </lineage>
</organism>
<dbReference type="EnsemblPlants" id="LPERR01G10860.1">
    <property type="protein sequence ID" value="LPERR01G10860.1"/>
    <property type="gene ID" value="LPERR01G10860"/>
</dbReference>
<sequence length="91" mass="10241">MEMGHNSSETATATCSRRPIVVSLSSSGRCTTRPSCWRRVVTAARRRPLIGRRRSDDADEHRTPVTATTTSIRAFVERNDFYSQECNTHGK</sequence>
<dbReference type="AlphaFoldDB" id="A0A0D9UZT1"/>